<dbReference type="InterPro" id="IPR001678">
    <property type="entry name" value="MeTrfase_RsmB-F_NOP2_dom"/>
</dbReference>
<dbReference type="GO" id="GO:0008168">
    <property type="term" value="F:methyltransferase activity"/>
    <property type="evidence" value="ECO:0007669"/>
    <property type="project" value="UniProtKB-KW"/>
</dbReference>
<evidence type="ECO:0000256" key="4">
    <source>
        <dbReference type="ARBA" id="ARBA00022884"/>
    </source>
</evidence>
<dbReference type="Proteomes" id="UP001597063">
    <property type="component" value="Unassembled WGS sequence"/>
</dbReference>
<gene>
    <name evidence="8" type="ORF">ACFQZM_20835</name>
</gene>
<keyword evidence="1 5" id="KW-0489">Methyltransferase</keyword>
<comment type="similarity">
    <text evidence="5">Belongs to the class I-like SAM-binding methyltransferase superfamily. RsmB/NOP family.</text>
</comment>
<feature type="domain" description="SAM-dependent MTase RsmB/NOP-type" evidence="7">
    <location>
        <begin position="187"/>
        <end position="472"/>
    </location>
</feature>
<dbReference type="PANTHER" id="PTHR22807:SF53">
    <property type="entry name" value="RIBOSOMAL RNA SMALL SUBUNIT METHYLTRANSFERASE B-RELATED"/>
    <property type="match status" value="1"/>
</dbReference>
<dbReference type="InterPro" id="IPR049560">
    <property type="entry name" value="MeTrfase_RsmB-F_NOP2_cat"/>
</dbReference>
<dbReference type="Gene3D" id="1.10.940.10">
    <property type="entry name" value="NusB-like"/>
    <property type="match status" value="1"/>
</dbReference>
<dbReference type="SUPFAM" id="SSF53335">
    <property type="entry name" value="S-adenosyl-L-methionine-dependent methyltransferases"/>
    <property type="match status" value="1"/>
</dbReference>
<feature type="binding site" evidence="5">
    <location>
        <begin position="288"/>
        <end position="294"/>
    </location>
    <ligand>
        <name>S-adenosyl-L-methionine</name>
        <dbReference type="ChEBI" id="CHEBI:59789"/>
    </ligand>
</feature>
<feature type="binding site" evidence="5">
    <location>
        <position position="353"/>
    </location>
    <ligand>
        <name>S-adenosyl-L-methionine</name>
        <dbReference type="ChEBI" id="CHEBI:59789"/>
    </ligand>
</feature>
<dbReference type="InterPro" id="IPR023267">
    <property type="entry name" value="RCMT"/>
</dbReference>
<evidence type="ECO:0000313" key="8">
    <source>
        <dbReference type="EMBL" id="MFD0686958.1"/>
    </source>
</evidence>
<dbReference type="PRINTS" id="PR02008">
    <property type="entry name" value="RCMTFAMILY"/>
</dbReference>
<organism evidence="8 9">
    <name type="scientific">Actinomadura fibrosa</name>
    <dbReference type="NCBI Taxonomy" id="111802"/>
    <lineage>
        <taxon>Bacteria</taxon>
        <taxon>Bacillati</taxon>
        <taxon>Actinomycetota</taxon>
        <taxon>Actinomycetes</taxon>
        <taxon>Streptosporangiales</taxon>
        <taxon>Thermomonosporaceae</taxon>
        <taxon>Actinomadura</taxon>
    </lineage>
</organism>
<dbReference type="PROSITE" id="PS51686">
    <property type="entry name" value="SAM_MT_RSMB_NOP"/>
    <property type="match status" value="1"/>
</dbReference>
<dbReference type="InterPro" id="IPR006027">
    <property type="entry name" value="NusB_RsmB_TIM44"/>
</dbReference>
<dbReference type="Pfam" id="PF01189">
    <property type="entry name" value="Methyltr_RsmB-F"/>
    <property type="match status" value="1"/>
</dbReference>
<keyword evidence="3 5" id="KW-0949">S-adenosyl-L-methionine</keyword>
<dbReference type="PANTHER" id="PTHR22807">
    <property type="entry name" value="NOP2 YEAST -RELATED NOL1/NOP2/FMU SUN DOMAIN-CONTAINING"/>
    <property type="match status" value="1"/>
</dbReference>
<evidence type="ECO:0000256" key="5">
    <source>
        <dbReference type="PROSITE-ProRule" id="PRU01023"/>
    </source>
</evidence>
<evidence type="ECO:0000256" key="6">
    <source>
        <dbReference type="SAM" id="MobiDB-lite"/>
    </source>
</evidence>
<dbReference type="CDD" id="cd02440">
    <property type="entry name" value="AdoMet_MTases"/>
    <property type="match status" value="1"/>
</dbReference>
<dbReference type="SUPFAM" id="SSF48013">
    <property type="entry name" value="NusB-like"/>
    <property type="match status" value="1"/>
</dbReference>
<keyword evidence="2 5" id="KW-0808">Transferase</keyword>
<keyword evidence="9" id="KW-1185">Reference proteome</keyword>
<reference evidence="9" key="1">
    <citation type="journal article" date="2019" name="Int. J. Syst. Evol. Microbiol.">
        <title>The Global Catalogue of Microorganisms (GCM) 10K type strain sequencing project: providing services to taxonomists for standard genome sequencing and annotation.</title>
        <authorList>
            <consortium name="The Broad Institute Genomics Platform"/>
            <consortium name="The Broad Institute Genome Sequencing Center for Infectious Disease"/>
            <person name="Wu L."/>
            <person name="Ma J."/>
        </authorList>
    </citation>
    <scope>NUCLEOTIDE SEQUENCE [LARGE SCALE GENOMIC DNA]</scope>
    <source>
        <strain evidence="9">JCM 9371</strain>
    </source>
</reference>
<sequence>MPPTRNRRGDRSRNTRPGKPRQTGRPQDLVRRTAFDVIRAVETRDAYANLLLPTRLRDRGLTGRDAALATELTYGTLRGRGLYDAVLALCSDRELRRVDGPLLDVLRLGAHQILATRIPPHAAVGTAVELARSVSGPGQAKFANAVLRKVASRDLDAWLAIVAPADADTTTRLSIAHSHPKWIVSALRDALGSDRNEIDALLAADNARPRVTLIARPGRATLDELYDAGAEPAPYSPYAAVLPEGDPAGIDAVRDGRAAVQDEASQMVALALTAVPVDGRDARWADLCAGPGGKAGLLSALATERDARLLAADVQPHRAGLVTRAVDDRAGVVVADGTAPAWRPGAFDRVMVDAPCTGLGALRRRPEARWRRGPEAVAELGQLQRKLLASALDSVRPGGVVAYVTCSPHLAETRVVVDDVLRSRDDVERLNAPDVLASAAHDLTGLGEGPYAQFWPHRHGTDAMFLALLRRT</sequence>
<comment type="caution">
    <text evidence="8">The sequence shown here is derived from an EMBL/GenBank/DDBJ whole genome shotgun (WGS) entry which is preliminary data.</text>
</comment>
<dbReference type="EC" id="2.1.1.-" evidence="8"/>
<dbReference type="RefSeq" id="WP_131759252.1">
    <property type="nucleotide sequence ID" value="NZ_CAACUY010000072.1"/>
</dbReference>
<dbReference type="GO" id="GO:0032259">
    <property type="term" value="P:methylation"/>
    <property type="evidence" value="ECO:0007669"/>
    <property type="project" value="UniProtKB-KW"/>
</dbReference>
<keyword evidence="4 5" id="KW-0694">RNA-binding</keyword>
<feature type="binding site" evidence="5">
    <location>
        <position position="313"/>
    </location>
    <ligand>
        <name>S-adenosyl-L-methionine</name>
        <dbReference type="ChEBI" id="CHEBI:59789"/>
    </ligand>
</feature>
<protein>
    <submittedName>
        <fullName evidence="8">RsmB/NOP family class I SAM-dependent RNA methyltransferase</fullName>
        <ecNumber evidence="8">2.1.1.-</ecNumber>
    </submittedName>
</protein>
<dbReference type="InterPro" id="IPR029063">
    <property type="entry name" value="SAM-dependent_MTases_sf"/>
</dbReference>
<accession>A0ABW2XK92</accession>
<comment type="caution">
    <text evidence="5">Lacks conserved residue(s) required for the propagation of feature annotation.</text>
</comment>
<evidence type="ECO:0000256" key="3">
    <source>
        <dbReference type="ARBA" id="ARBA00022691"/>
    </source>
</evidence>
<feature type="region of interest" description="Disordered" evidence="6">
    <location>
        <begin position="1"/>
        <end position="27"/>
    </location>
</feature>
<feature type="active site" description="Nucleophile" evidence="5">
    <location>
        <position position="406"/>
    </location>
</feature>
<evidence type="ECO:0000313" key="9">
    <source>
        <dbReference type="Proteomes" id="UP001597063"/>
    </source>
</evidence>
<name>A0ABW2XK92_9ACTN</name>
<dbReference type="InterPro" id="IPR035926">
    <property type="entry name" value="NusB-like_sf"/>
</dbReference>
<dbReference type="Gene3D" id="3.40.50.150">
    <property type="entry name" value="Vaccinia Virus protein VP39"/>
    <property type="match status" value="1"/>
</dbReference>
<proteinExistence type="inferred from homology"/>
<dbReference type="EMBL" id="JBHTGP010000011">
    <property type="protein sequence ID" value="MFD0686958.1"/>
    <property type="molecule type" value="Genomic_DNA"/>
</dbReference>
<evidence type="ECO:0000256" key="1">
    <source>
        <dbReference type="ARBA" id="ARBA00022603"/>
    </source>
</evidence>
<evidence type="ECO:0000256" key="2">
    <source>
        <dbReference type="ARBA" id="ARBA00022679"/>
    </source>
</evidence>
<dbReference type="Pfam" id="PF01029">
    <property type="entry name" value="NusB"/>
    <property type="match status" value="1"/>
</dbReference>
<evidence type="ECO:0000259" key="7">
    <source>
        <dbReference type="PROSITE" id="PS51686"/>
    </source>
</evidence>